<sequence>MDLDREYNARATTPEVEEIIAAYRARTDAAKAVLPWSTHSYGPTEPERLDVYPAGAGAPVLVFIHGGYWRALDSADAGSMAPAFVAADVCVVSVNYTLAPVASLDRIVDECRRALAWVHGNIARFGGDASRIHVAGSSAGGHLAGMLLVGGWQAALGLPEPAVAGATLLSGLFDLRPLLGTHINGWMSLDEASAVRNSPALLPLPSGLPVVLTYGETETSEFKRQTEDFARRLGDAGCEVVVVPPRPRSNHFDIVFDLGEPGNALHEATRRSMGS</sequence>
<dbReference type="PROSITE" id="PS00122">
    <property type="entry name" value="CARBOXYLESTERASE_B_1"/>
    <property type="match status" value="1"/>
</dbReference>
<accession>A0ABV6IT24</accession>
<dbReference type="InterPro" id="IPR050300">
    <property type="entry name" value="GDXG_lipolytic_enzyme"/>
</dbReference>
<feature type="domain" description="BD-FAE-like" evidence="2">
    <location>
        <begin position="56"/>
        <end position="147"/>
    </location>
</feature>
<keyword evidence="1 3" id="KW-0378">Hydrolase</keyword>
<gene>
    <name evidence="3" type="ORF">ACFFIC_13225</name>
</gene>
<dbReference type="Pfam" id="PF20434">
    <property type="entry name" value="BD-FAE"/>
    <property type="match status" value="1"/>
</dbReference>
<dbReference type="PANTHER" id="PTHR48081:SF33">
    <property type="entry name" value="KYNURENINE FORMAMIDASE"/>
    <property type="match status" value="1"/>
</dbReference>
<dbReference type="InterPro" id="IPR019826">
    <property type="entry name" value="Carboxylesterase_B_AS"/>
</dbReference>
<dbReference type="Gene3D" id="3.40.50.1820">
    <property type="entry name" value="alpha/beta hydrolase"/>
    <property type="match status" value="1"/>
</dbReference>
<evidence type="ECO:0000259" key="2">
    <source>
        <dbReference type="Pfam" id="PF20434"/>
    </source>
</evidence>
<comment type="caution">
    <text evidence="3">The sequence shown here is derived from an EMBL/GenBank/DDBJ whole genome shotgun (WGS) entry which is preliminary data.</text>
</comment>
<name>A0ABV6IT24_9PROT</name>
<dbReference type="GO" id="GO:0016787">
    <property type="term" value="F:hydrolase activity"/>
    <property type="evidence" value="ECO:0007669"/>
    <property type="project" value="UniProtKB-KW"/>
</dbReference>
<dbReference type="RefSeq" id="WP_377051018.1">
    <property type="nucleotide sequence ID" value="NZ_JBHLVZ010000033.1"/>
</dbReference>
<evidence type="ECO:0000313" key="3">
    <source>
        <dbReference type="EMBL" id="MFC0386497.1"/>
    </source>
</evidence>
<dbReference type="PANTHER" id="PTHR48081">
    <property type="entry name" value="AB HYDROLASE SUPERFAMILY PROTEIN C4A8.06C"/>
    <property type="match status" value="1"/>
</dbReference>
<evidence type="ECO:0000256" key="1">
    <source>
        <dbReference type="ARBA" id="ARBA00022801"/>
    </source>
</evidence>
<protein>
    <submittedName>
        <fullName evidence="3">Alpha/beta hydrolase</fullName>
    </submittedName>
</protein>
<evidence type="ECO:0000313" key="4">
    <source>
        <dbReference type="Proteomes" id="UP001589789"/>
    </source>
</evidence>
<dbReference type="Proteomes" id="UP001589789">
    <property type="component" value="Unassembled WGS sequence"/>
</dbReference>
<keyword evidence="4" id="KW-1185">Reference proteome</keyword>
<dbReference type="SUPFAM" id="SSF53474">
    <property type="entry name" value="alpha/beta-Hydrolases"/>
    <property type="match status" value="1"/>
</dbReference>
<dbReference type="InterPro" id="IPR049492">
    <property type="entry name" value="BD-FAE-like_dom"/>
</dbReference>
<dbReference type="EMBL" id="JBHLVZ010000033">
    <property type="protein sequence ID" value="MFC0386497.1"/>
    <property type="molecule type" value="Genomic_DNA"/>
</dbReference>
<reference evidence="3 4" key="1">
    <citation type="submission" date="2024-09" db="EMBL/GenBank/DDBJ databases">
        <authorList>
            <person name="Sun Q."/>
            <person name="Mori K."/>
        </authorList>
    </citation>
    <scope>NUCLEOTIDE SEQUENCE [LARGE SCALE GENOMIC DNA]</scope>
    <source>
        <strain evidence="3 4">CCM 7468</strain>
    </source>
</reference>
<dbReference type="InterPro" id="IPR029058">
    <property type="entry name" value="AB_hydrolase_fold"/>
</dbReference>
<proteinExistence type="predicted"/>
<organism evidence="3 4">
    <name type="scientific">Muricoccus vinaceus</name>
    <dbReference type="NCBI Taxonomy" id="424704"/>
    <lineage>
        <taxon>Bacteria</taxon>
        <taxon>Pseudomonadati</taxon>
        <taxon>Pseudomonadota</taxon>
        <taxon>Alphaproteobacteria</taxon>
        <taxon>Acetobacterales</taxon>
        <taxon>Roseomonadaceae</taxon>
        <taxon>Muricoccus</taxon>
    </lineage>
</organism>